<dbReference type="PROSITE" id="PS01173">
    <property type="entry name" value="LIPASE_GDXG_HIS"/>
    <property type="match status" value="1"/>
</dbReference>
<dbReference type="Proteomes" id="UP001555826">
    <property type="component" value="Unassembled WGS sequence"/>
</dbReference>
<evidence type="ECO:0000313" key="6">
    <source>
        <dbReference type="Proteomes" id="UP001555826"/>
    </source>
</evidence>
<organism evidence="5 6">
    <name type="scientific">Kineococcus endophyticus</name>
    <dbReference type="NCBI Taxonomy" id="1181883"/>
    <lineage>
        <taxon>Bacteria</taxon>
        <taxon>Bacillati</taxon>
        <taxon>Actinomycetota</taxon>
        <taxon>Actinomycetes</taxon>
        <taxon>Kineosporiales</taxon>
        <taxon>Kineosporiaceae</taxon>
        <taxon>Kineococcus</taxon>
    </lineage>
</organism>
<dbReference type="InterPro" id="IPR050300">
    <property type="entry name" value="GDXG_lipolytic_enzyme"/>
</dbReference>
<name>A0ABV3PDI2_9ACTN</name>
<sequence length="374" mass="40133">MPATPRPDRPTATDRLLRRGARALGALPAPVLRVLAGRPVVVEGRALDPAVQLTLRVLNATPGARFEEWPVPRARRHLDREAWTFGARTALEEVTELLVPTRDGRVRVRTYRADRSEPATGALVWFHGGGWVLGSLDSTDAACRELAVATGATVVSVDYRLAPEHPFPAAVHDAVDVFRWVRDHAALFGTSAHRVGVGGESAGGNLATVTAALTRDDDAGGPAHQLLLFPVADLTRERRSYALFGEGYFLSRAQMHWYARHYLAGAPADDPRVSPLLTPDLARSAPAYVAVAGFDVLRDEGAELAARLQADGVPVRLVEHTGQVHGFVNACGVTPQARAALRHAGAAFRDSVAARGEAGQEEVRPPARSSSARR</sequence>
<accession>A0ABV3PDI2</accession>
<comment type="caution">
    <text evidence="5">The sequence shown here is derived from an EMBL/GenBank/DDBJ whole genome shotgun (WGS) entry which is preliminary data.</text>
</comment>
<dbReference type="RefSeq" id="WP_367641141.1">
    <property type="nucleotide sequence ID" value="NZ_JBFNQN010000021.1"/>
</dbReference>
<gene>
    <name evidence="5" type="ORF">AB1207_23420</name>
</gene>
<dbReference type="Gene3D" id="3.40.50.1820">
    <property type="entry name" value="alpha/beta hydrolase"/>
    <property type="match status" value="1"/>
</dbReference>
<evidence type="ECO:0000256" key="1">
    <source>
        <dbReference type="ARBA" id="ARBA00010515"/>
    </source>
</evidence>
<dbReference type="GO" id="GO:0016787">
    <property type="term" value="F:hydrolase activity"/>
    <property type="evidence" value="ECO:0007669"/>
    <property type="project" value="UniProtKB-KW"/>
</dbReference>
<dbReference type="EMBL" id="JBFNQN010000021">
    <property type="protein sequence ID" value="MEW9267703.1"/>
    <property type="molecule type" value="Genomic_DNA"/>
</dbReference>
<feature type="region of interest" description="Disordered" evidence="3">
    <location>
        <begin position="352"/>
        <end position="374"/>
    </location>
</feature>
<protein>
    <submittedName>
        <fullName evidence="5">Alpha/beta hydrolase</fullName>
    </submittedName>
</protein>
<evidence type="ECO:0000259" key="4">
    <source>
        <dbReference type="Pfam" id="PF07859"/>
    </source>
</evidence>
<feature type="domain" description="Alpha/beta hydrolase fold-3" evidence="4">
    <location>
        <begin position="123"/>
        <end position="328"/>
    </location>
</feature>
<dbReference type="PANTHER" id="PTHR48081">
    <property type="entry name" value="AB HYDROLASE SUPERFAMILY PROTEIN C4A8.06C"/>
    <property type="match status" value="1"/>
</dbReference>
<keyword evidence="2 5" id="KW-0378">Hydrolase</keyword>
<dbReference type="Pfam" id="PF07859">
    <property type="entry name" value="Abhydrolase_3"/>
    <property type="match status" value="1"/>
</dbReference>
<evidence type="ECO:0000256" key="3">
    <source>
        <dbReference type="SAM" id="MobiDB-lite"/>
    </source>
</evidence>
<dbReference type="InterPro" id="IPR029058">
    <property type="entry name" value="AB_hydrolase_fold"/>
</dbReference>
<proteinExistence type="inferred from homology"/>
<dbReference type="PANTHER" id="PTHR48081:SF8">
    <property type="entry name" value="ALPHA_BETA HYDROLASE FOLD-3 DOMAIN-CONTAINING PROTEIN-RELATED"/>
    <property type="match status" value="1"/>
</dbReference>
<evidence type="ECO:0000256" key="2">
    <source>
        <dbReference type="ARBA" id="ARBA00022801"/>
    </source>
</evidence>
<comment type="similarity">
    <text evidence="1">Belongs to the 'GDXG' lipolytic enzyme family.</text>
</comment>
<dbReference type="InterPro" id="IPR013094">
    <property type="entry name" value="AB_hydrolase_3"/>
</dbReference>
<evidence type="ECO:0000313" key="5">
    <source>
        <dbReference type="EMBL" id="MEW9267703.1"/>
    </source>
</evidence>
<dbReference type="SUPFAM" id="SSF53474">
    <property type="entry name" value="alpha/beta-Hydrolases"/>
    <property type="match status" value="1"/>
</dbReference>
<reference evidence="5 6" key="1">
    <citation type="submission" date="2024-07" db="EMBL/GenBank/DDBJ databases">
        <authorList>
            <person name="Thanompreechachai J."/>
            <person name="Duangmal K."/>
        </authorList>
    </citation>
    <scope>NUCLEOTIDE SEQUENCE [LARGE SCALE GENOMIC DNA]</scope>
    <source>
        <strain evidence="5 6">KCTC 19886</strain>
    </source>
</reference>
<dbReference type="InterPro" id="IPR002168">
    <property type="entry name" value="Lipase_GDXG_HIS_AS"/>
</dbReference>
<keyword evidence="6" id="KW-1185">Reference proteome</keyword>